<protein>
    <submittedName>
        <fullName evidence="4">Glycosyltransferase</fullName>
    </submittedName>
</protein>
<keyword evidence="5" id="KW-1185">Reference proteome</keyword>
<organism evidence="4 5">
    <name type="scientific">Actinokineospora soli</name>
    <dbReference type="NCBI Taxonomy" id="1048753"/>
    <lineage>
        <taxon>Bacteria</taxon>
        <taxon>Bacillati</taxon>
        <taxon>Actinomycetota</taxon>
        <taxon>Actinomycetes</taxon>
        <taxon>Pseudonocardiales</taxon>
        <taxon>Pseudonocardiaceae</taxon>
        <taxon>Actinokineospora</taxon>
    </lineage>
</organism>
<evidence type="ECO:0000313" key="4">
    <source>
        <dbReference type="EMBL" id="MFC7616186.1"/>
    </source>
</evidence>
<evidence type="ECO:0000259" key="3">
    <source>
        <dbReference type="Pfam" id="PF13579"/>
    </source>
</evidence>
<evidence type="ECO:0000256" key="1">
    <source>
        <dbReference type="ARBA" id="ARBA00022676"/>
    </source>
</evidence>
<dbReference type="Proteomes" id="UP001596512">
    <property type="component" value="Unassembled WGS sequence"/>
</dbReference>
<dbReference type="Gene3D" id="3.40.50.2000">
    <property type="entry name" value="Glycogen Phosphorylase B"/>
    <property type="match status" value="1"/>
</dbReference>
<evidence type="ECO:0000313" key="5">
    <source>
        <dbReference type="Proteomes" id="UP001596512"/>
    </source>
</evidence>
<dbReference type="EMBL" id="JBHTEY010000004">
    <property type="protein sequence ID" value="MFC7616186.1"/>
    <property type="molecule type" value="Genomic_DNA"/>
</dbReference>
<feature type="domain" description="Glycosyltransferase subfamily 4-like N-terminal" evidence="3">
    <location>
        <begin position="14"/>
        <end position="186"/>
    </location>
</feature>
<accession>A0ABW2TRR4</accession>
<reference evidence="5" key="1">
    <citation type="journal article" date="2019" name="Int. J. Syst. Evol. Microbiol.">
        <title>The Global Catalogue of Microorganisms (GCM) 10K type strain sequencing project: providing services to taxonomists for standard genome sequencing and annotation.</title>
        <authorList>
            <consortium name="The Broad Institute Genomics Platform"/>
            <consortium name="The Broad Institute Genome Sequencing Center for Infectious Disease"/>
            <person name="Wu L."/>
            <person name="Ma J."/>
        </authorList>
    </citation>
    <scope>NUCLEOTIDE SEQUENCE [LARGE SCALE GENOMIC DNA]</scope>
    <source>
        <strain evidence="5">JCM 17695</strain>
    </source>
</reference>
<evidence type="ECO:0000256" key="2">
    <source>
        <dbReference type="ARBA" id="ARBA00022679"/>
    </source>
</evidence>
<sequence length="240" mass="25871">MRICIVGKYPPIEGGVSAQTYWTARGLAARGHEVHVVTNAFEVSGEYRIELSSNDEAHLEPRFPETGGSVRVVSPAPLDRRKHAHIPMANPFVSKLAGAAAAVVEEHGCEAIITHYLEPYGVAAHLAALWTGVPLYLRHAGSDLDRLMRDRDLATTYRRVLTSATAVVTSRALLTRFLGLGVDRAALRDCPPFAIPDDFSPDTAPMDAEELSTLAGRPVDPSVPMIGVYGKPGRPKAPTT</sequence>
<name>A0ABW2TRR4_9PSEU</name>
<dbReference type="SUPFAM" id="SSF53756">
    <property type="entry name" value="UDP-Glycosyltransferase/glycogen phosphorylase"/>
    <property type="match status" value="1"/>
</dbReference>
<proteinExistence type="predicted"/>
<dbReference type="InterPro" id="IPR028098">
    <property type="entry name" value="Glyco_trans_4-like_N"/>
</dbReference>
<gene>
    <name evidence="4" type="ORF">ACFQV2_24655</name>
</gene>
<keyword evidence="2" id="KW-0808">Transferase</keyword>
<keyword evidence="1" id="KW-0328">Glycosyltransferase</keyword>
<dbReference type="Pfam" id="PF13579">
    <property type="entry name" value="Glyco_trans_4_4"/>
    <property type="match status" value="1"/>
</dbReference>
<comment type="caution">
    <text evidence="4">The sequence shown here is derived from an EMBL/GenBank/DDBJ whole genome shotgun (WGS) entry which is preliminary data.</text>
</comment>